<feature type="transmembrane region" description="Helical" evidence="10">
    <location>
        <begin position="115"/>
        <end position="148"/>
    </location>
</feature>
<evidence type="ECO:0000256" key="2">
    <source>
        <dbReference type="ARBA" id="ARBA00022448"/>
    </source>
</evidence>
<keyword evidence="7 10" id="KW-0472">Membrane</keyword>
<sequence>MRPSVPREPSLLQALIPLLLLIALLVLGIALFADDAVYGASQIALLLAAGVAAIIGIRNGLSWADIQEAMAHGVSVSVGAILILLAVGALIGSWLLSGTVPTLIVYGLELLNPSYFYPAVCVICAITSLAIGSSWTTAGTVGVALIGIAQGMDMSVAATAGAVVSGAYFGDKLSPLSDTTNLAPAVSGAELFSHIRNLLWTTIPSLAIALAMFTVLGFVSGAADGELATKVDLPAILAARFDLGWYLLLPMLLVFGLAFARFPAYPTILIGALVGVVFAVVFQPDAVVALAGNAELSRPMALLAGAWTALFNGYSIETGNAVVDELLGGGGMSNMLNTVWLVICAMCFGAVMERTGLLERMIRSVLAMAHSARALIVSTLVTAFGTNVITADQYMSLVLPGKLYQTEYARRGLSPLNLSRALEDGGTITSPLVPWNTCAAFMAATLGVATLDYLPYAFFNLVNFGLAFVLAWLGVRVLPLETGAAPAPADAQPQPEIAPADAGDGAGRSAR</sequence>
<dbReference type="InterPro" id="IPR052180">
    <property type="entry name" value="NhaC_Na-H+_Antiporter"/>
</dbReference>
<evidence type="ECO:0000256" key="3">
    <source>
        <dbReference type="ARBA" id="ARBA00022449"/>
    </source>
</evidence>
<keyword evidence="3" id="KW-0050">Antiport</keyword>
<feature type="transmembrane region" description="Helical" evidence="10">
    <location>
        <begin position="69"/>
        <end position="95"/>
    </location>
</feature>
<feature type="transmembrane region" description="Helical" evidence="10">
    <location>
        <begin position="372"/>
        <end position="391"/>
    </location>
</feature>
<dbReference type="RefSeq" id="WP_280578554.1">
    <property type="nucleotide sequence ID" value="NZ_JARXRO010000015.1"/>
</dbReference>
<feature type="region of interest" description="Disordered" evidence="9">
    <location>
        <begin position="485"/>
        <end position="511"/>
    </location>
</feature>
<evidence type="ECO:0000259" key="11">
    <source>
        <dbReference type="Pfam" id="PF03553"/>
    </source>
</evidence>
<organism evidence="12 13">
    <name type="scientific">Luteimonas kalidii</name>
    <dbReference type="NCBI Taxonomy" id="3042025"/>
    <lineage>
        <taxon>Bacteria</taxon>
        <taxon>Pseudomonadati</taxon>
        <taxon>Pseudomonadota</taxon>
        <taxon>Gammaproteobacteria</taxon>
        <taxon>Lysobacterales</taxon>
        <taxon>Lysobacteraceae</taxon>
        <taxon>Luteimonas</taxon>
    </lineage>
</organism>
<feature type="transmembrane region" description="Helical" evidence="10">
    <location>
        <begin position="39"/>
        <end position="57"/>
    </location>
</feature>
<keyword evidence="2" id="KW-0813">Transport</keyword>
<evidence type="ECO:0000256" key="8">
    <source>
        <dbReference type="ARBA" id="ARBA00038435"/>
    </source>
</evidence>
<dbReference type="Pfam" id="PF03553">
    <property type="entry name" value="Na_H_antiporter"/>
    <property type="match status" value="1"/>
</dbReference>
<evidence type="ECO:0000256" key="9">
    <source>
        <dbReference type="SAM" id="MobiDB-lite"/>
    </source>
</evidence>
<feature type="domain" description="Na+/H+ antiporter NhaC-like C-terminal" evidence="11">
    <location>
        <begin position="166"/>
        <end position="475"/>
    </location>
</feature>
<dbReference type="NCBIfam" id="TIGR00931">
    <property type="entry name" value="antiport_nhaC"/>
    <property type="match status" value="1"/>
</dbReference>
<name>A0ABT6JUD6_9GAMM</name>
<dbReference type="EMBL" id="JARXRO010000015">
    <property type="protein sequence ID" value="MDH5834194.1"/>
    <property type="molecule type" value="Genomic_DNA"/>
</dbReference>
<evidence type="ECO:0000256" key="4">
    <source>
        <dbReference type="ARBA" id="ARBA00022475"/>
    </source>
</evidence>
<feature type="transmembrane region" description="Helical" evidence="10">
    <location>
        <begin position="453"/>
        <end position="475"/>
    </location>
</feature>
<comment type="subcellular location">
    <subcellularLocation>
        <location evidence="1">Cell membrane</location>
        <topology evidence="1">Multi-pass membrane protein</topology>
    </subcellularLocation>
</comment>
<dbReference type="InterPro" id="IPR018461">
    <property type="entry name" value="Na/H_Antiport_NhaC-like_C"/>
</dbReference>
<comment type="similarity">
    <text evidence="8">Belongs to the NhaC Na(+)/H(+) (TC 2.A.35) antiporter family.</text>
</comment>
<keyword evidence="5 10" id="KW-0812">Transmembrane</keyword>
<evidence type="ECO:0000313" key="12">
    <source>
        <dbReference type="EMBL" id="MDH5834194.1"/>
    </source>
</evidence>
<gene>
    <name evidence="12" type="primary">nhaC</name>
    <name evidence="12" type="ORF">QFW81_09690</name>
</gene>
<evidence type="ECO:0000313" key="13">
    <source>
        <dbReference type="Proteomes" id="UP001156873"/>
    </source>
</evidence>
<feature type="transmembrane region" description="Helical" evidence="10">
    <location>
        <begin position="335"/>
        <end position="352"/>
    </location>
</feature>
<keyword evidence="4" id="KW-1003">Cell membrane</keyword>
<feature type="transmembrane region" description="Helical" evidence="10">
    <location>
        <begin position="267"/>
        <end position="291"/>
    </location>
</feature>
<dbReference type="InterPro" id="IPR004770">
    <property type="entry name" value="Na/H_antiport_NhaC"/>
</dbReference>
<feature type="transmembrane region" description="Helical" evidence="10">
    <location>
        <begin position="12"/>
        <end position="33"/>
    </location>
</feature>
<evidence type="ECO:0000256" key="6">
    <source>
        <dbReference type="ARBA" id="ARBA00022989"/>
    </source>
</evidence>
<keyword evidence="6 10" id="KW-1133">Transmembrane helix</keyword>
<feature type="compositionally biased region" description="Low complexity" evidence="9">
    <location>
        <begin position="485"/>
        <end position="503"/>
    </location>
</feature>
<feature type="transmembrane region" description="Helical" evidence="10">
    <location>
        <begin position="198"/>
        <end position="223"/>
    </location>
</feature>
<proteinExistence type="inferred from homology"/>
<dbReference type="Proteomes" id="UP001156873">
    <property type="component" value="Unassembled WGS sequence"/>
</dbReference>
<evidence type="ECO:0000256" key="5">
    <source>
        <dbReference type="ARBA" id="ARBA00022692"/>
    </source>
</evidence>
<keyword evidence="13" id="KW-1185">Reference proteome</keyword>
<protein>
    <submittedName>
        <fullName evidence="12">Na+/H+ antiporter NhaC</fullName>
    </submittedName>
</protein>
<comment type="caution">
    <text evidence="12">The sequence shown here is derived from an EMBL/GenBank/DDBJ whole genome shotgun (WGS) entry which is preliminary data.</text>
</comment>
<feature type="transmembrane region" description="Helical" evidence="10">
    <location>
        <begin position="243"/>
        <end position="260"/>
    </location>
</feature>
<evidence type="ECO:0000256" key="1">
    <source>
        <dbReference type="ARBA" id="ARBA00004651"/>
    </source>
</evidence>
<dbReference type="PANTHER" id="PTHR33451:SF3">
    <property type="entry name" value="MALATE-2H(+)_NA(+)-LACTATE ANTIPORTER"/>
    <property type="match status" value="1"/>
</dbReference>
<evidence type="ECO:0000256" key="10">
    <source>
        <dbReference type="SAM" id="Phobius"/>
    </source>
</evidence>
<accession>A0ABT6JUD6</accession>
<evidence type="ECO:0000256" key="7">
    <source>
        <dbReference type="ARBA" id="ARBA00023136"/>
    </source>
</evidence>
<reference evidence="12 13" key="1">
    <citation type="submission" date="2023-04" db="EMBL/GenBank/DDBJ databases">
        <title>Luteimonas sp. M1R5S59.</title>
        <authorList>
            <person name="Sun J.-Q."/>
        </authorList>
    </citation>
    <scope>NUCLEOTIDE SEQUENCE [LARGE SCALE GENOMIC DNA]</scope>
    <source>
        <strain evidence="12 13">M1R5S59</strain>
    </source>
</reference>
<dbReference type="PANTHER" id="PTHR33451">
    <property type="entry name" value="MALATE-2H(+)/NA(+)-LACTATE ANTIPORTER"/>
    <property type="match status" value="1"/>
</dbReference>